<evidence type="ECO:0000313" key="2">
    <source>
        <dbReference type="EMBL" id="AKH22186.1"/>
    </source>
</evidence>
<dbReference type="NCBIfam" id="NF038132">
    <property type="entry name" value="PEP_NF038132"/>
    <property type="match status" value="1"/>
</dbReference>
<evidence type="ECO:0000313" key="3">
    <source>
        <dbReference type="Proteomes" id="UP000034410"/>
    </source>
</evidence>
<protein>
    <recommendedName>
        <fullName evidence="1">Ice-binding protein C-terminal domain-containing protein</fullName>
    </recommendedName>
</protein>
<dbReference type="AlphaFoldDB" id="A0A0F7K0Y6"/>
<evidence type="ECO:0000259" key="1">
    <source>
        <dbReference type="Pfam" id="PF07589"/>
    </source>
</evidence>
<dbReference type="Pfam" id="PF07589">
    <property type="entry name" value="PEP-CTERM"/>
    <property type="match status" value="1"/>
</dbReference>
<sequence length="245" mass="25228">MATAFDGGIPASWTCTGNCGTLGADGDVTTSPEGGDYGWVSTDNGASSLGNDDLNIGEETNGSLLRSGVFSANAGDDLEFYFNYVTSDGTESYVEYGWARLLDAALNPVALLFTARTNPVGSAVPGFDLPPIEATIDPAVVNISGAAPTWSPLGDDSGECYGDGCGYSGWVQSLYTIPNAGNYILEFGVINWGDTAYNTGMAFDGITIAGTSIEDPSGDGTVPAPATLALFAIGLLGLGYRRHNV</sequence>
<dbReference type="NCBIfam" id="TIGR02595">
    <property type="entry name" value="PEP_CTERM"/>
    <property type="match status" value="1"/>
</dbReference>
<keyword evidence="3" id="KW-1185">Reference proteome</keyword>
<reference evidence="2 3" key="1">
    <citation type="journal article" date="2015" name="Genome Announc.">
        <title>Complete Genome Sequence of Sedimenticola thiotaurini Strain SIP-G1, a Polyphosphate- and Polyhydroxyalkanoate-Accumulating Sulfur-Oxidizing Gammaproteobacterium Isolated from Salt Marsh Sediments.</title>
        <authorList>
            <person name="Flood B.E."/>
            <person name="Jones D.S."/>
            <person name="Bailey J.V."/>
        </authorList>
    </citation>
    <scope>NUCLEOTIDE SEQUENCE [LARGE SCALE GENOMIC DNA]</scope>
    <source>
        <strain evidence="2 3">SIP-G1</strain>
    </source>
</reference>
<gene>
    <name evidence="2" type="ORF">AAY24_10055</name>
</gene>
<feature type="domain" description="Ice-binding protein C-terminal" evidence="1">
    <location>
        <begin position="221"/>
        <end position="242"/>
    </location>
</feature>
<proteinExistence type="predicted"/>
<organism evidence="2 3">
    <name type="scientific">Sedimenticola thiotaurini</name>
    <dbReference type="NCBI Taxonomy" id="1543721"/>
    <lineage>
        <taxon>Bacteria</taxon>
        <taxon>Pseudomonadati</taxon>
        <taxon>Pseudomonadota</taxon>
        <taxon>Gammaproteobacteria</taxon>
        <taxon>Chromatiales</taxon>
        <taxon>Sedimenticolaceae</taxon>
        <taxon>Sedimenticola</taxon>
    </lineage>
</organism>
<dbReference type="InterPro" id="IPR013424">
    <property type="entry name" value="Ice-binding_C"/>
</dbReference>
<accession>A0A0F7K0Y6</accession>
<name>A0A0F7K0Y6_9GAMM</name>
<dbReference type="EMBL" id="CP011412">
    <property type="protein sequence ID" value="AKH22186.1"/>
    <property type="molecule type" value="Genomic_DNA"/>
</dbReference>
<dbReference type="Proteomes" id="UP000034410">
    <property type="component" value="Chromosome"/>
</dbReference>
<dbReference type="KEGG" id="seds:AAY24_10055"/>